<dbReference type="OrthoDB" id="7476630at2"/>
<evidence type="ECO:0000259" key="1">
    <source>
        <dbReference type="Pfam" id="PF20057"/>
    </source>
</evidence>
<keyword evidence="3" id="KW-1185">Reference proteome</keyword>
<name>A0A504UA12_9HYPH</name>
<protein>
    <recommendedName>
        <fullName evidence="1">DUF6456 domain-containing protein</fullName>
    </recommendedName>
</protein>
<dbReference type="Proteomes" id="UP000316429">
    <property type="component" value="Unassembled WGS sequence"/>
</dbReference>
<sequence>MDRPQQKRARLLLRRVLAGPVPLFSPAEAQAHPPADLDAELVDRLIAEGLLIRTDDHLCATSETAAYLRRALCDEAGDPFADQHRTLEPQVLVTPEGRQPVRRNLAESPLFPLLRLKEKDGRPFLPEEAVAAGDRLAADFDFGNLQPRITASWQPRLSTRVKGAAPAGPELSDSRIAARARVNRAIEAMGPELAGVALDICCFGKGLEIVERERQWPARSAKLMLRTALMALARHYTPPVAKPRTRHWGAEGFRPEMEGG</sequence>
<gene>
    <name evidence="2" type="ORF">FJQ55_05820</name>
</gene>
<evidence type="ECO:0000313" key="3">
    <source>
        <dbReference type="Proteomes" id="UP000316429"/>
    </source>
</evidence>
<evidence type="ECO:0000313" key="2">
    <source>
        <dbReference type="EMBL" id="TPP12054.1"/>
    </source>
</evidence>
<proteinExistence type="predicted"/>
<feature type="domain" description="DUF6456" evidence="1">
    <location>
        <begin position="101"/>
        <end position="237"/>
    </location>
</feature>
<comment type="caution">
    <text evidence="2">The sequence shown here is derived from an EMBL/GenBank/DDBJ whole genome shotgun (WGS) entry which is preliminary data.</text>
</comment>
<dbReference type="Pfam" id="PF20057">
    <property type="entry name" value="DUF6456"/>
    <property type="match status" value="1"/>
</dbReference>
<reference evidence="2 3" key="1">
    <citation type="submission" date="2019-06" db="EMBL/GenBank/DDBJ databases">
        <title>Rhizobium sp. CL12 isolated from roots of soybean.</title>
        <authorList>
            <person name="Wang C."/>
        </authorList>
    </citation>
    <scope>NUCLEOTIDE SEQUENCE [LARGE SCALE GENOMIC DNA]</scope>
    <source>
        <strain evidence="2 3">CL12</strain>
    </source>
</reference>
<accession>A0A504UA12</accession>
<dbReference type="EMBL" id="VFYP01000001">
    <property type="protein sequence ID" value="TPP12054.1"/>
    <property type="molecule type" value="Genomic_DNA"/>
</dbReference>
<dbReference type="AlphaFoldDB" id="A0A504UA12"/>
<organism evidence="2 3">
    <name type="scientific">Rhizobium glycinendophyticum</name>
    <dbReference type="NCBI Taxonomy" id="2589807"/>
    <lineage>
        <taxon>Bacteria</taxon>
        <taxon>Pseudomonadati</taxon>
        <taxon>Pseudomonadota</taxon>
        <taxon>Alphaproteobacteria</taxon>
        <taxon>Hyphomicrobiales</taxon>
        <taxon>Rhizobiaceae</taxon>
        <taxon>Rhizobium/Agrobacterium group</taxon>
        <taxon>Rhizobium</taxon>
    </lineage>
</organism>
<dbReference type="InterPro" id="IPR045599">
    <property type="entry name" value="DUF6456"/>
</dbReference>